<accession>A0AAV4GLL3</accession>
<dbReference type="AlphaFoldDB" id="A0AAV4GLL3"/>
<reference evidence="2 3" key="1">
    <citation type="journal article" date="2021" name="Elife">
        <title>Chloroplast acquisition without the gene transfer in kleptoplastic sea slugs, Plakobranchus ocellatus.</title>
        <authorList>
            <person name="Maeda T."/>
            <person name="Takahashi S."/>
            <person name="Yoshida T."/>
            <person name="Shimamura S."/>
            <person name="Takaki Y."/>
            <person name="Nagai Y."/>
            <person name="Toyoda A."/>
            <person name="Suzuki Y."/>
            <person name="Arimoto A."/>
            <person name="Ishii H."/>
            <person name="Satoh N."/>
            <person name="Nishiyama T."/>
            <person name="Hasebe M."/>
            <person name="Maruyama T."/>
            <person name="Minagawa J."/>
            <person name="Obokata J."/>
            <person name="Shigenobu S."/>
        </authorList>
    </citation>
    <scope>NUCLEOTIDE SEQUENCE [LARGE SCALE GENOMIC DNA]</scope>
</reference>
<organism evidence="2 3">
    <name type="scientific">Elysia marginata</name>
    <dbReference type="NCBI Taxonomy" id="1093978"/>
    <lineage>
        <taxon>Eukaryota</taxon>
        <taxon>Metazoa</taxon>
        <taxon>Spiralia</taxon>
        <taxon>Lophotrochozoa</taxon>
        <taxon>Mollusca</taxon>
        <taxon>Gastropoda</taxon>
        <taxon>Heterobranchia</taxon>
        <taxon>Euthyneura</taxon>
        <taxon>Panpulmonata</taxon>
        <taxon>Sacoglossa</taxon>
        <taxon>Placobranchoidea</taxon>
        <taxon>Plakobranchidae</taxon>
        <taxon>Elysia</taxon>
    </lineage>
</organism>
<feature type="region of interest" description="Disordered" evidence="1">
    <location>
        <begin position="75"/>
        <end position="96"/>
    </location>
</feature>
<sequence>MQQQVGEGFVVWKSLVDFNFTKNLTLKPISYAYPAWKTPDRLRTGSGTETFQNNSVPLLSPTPFTRERAMSMQNCFTGPEPVRSSSARITRSVKPA</sequence>
<dbReference type="Proteomes" id="UP000762676">
    <property type="component" value="Unassembled WGS sequence"/>
</dbReference>
<keyword evidence="3" id="KW-1185">Reference proteome</keyword>
<evidence type="ECO:0000313" key="2">
    <source>
        <dbReference type="EMBL" id="GFR86588.1"/>
    </source>
</evidence>
<gene>
    <name evidence="2" type="ORF">ElyMa_000724500</name>
</gene>
<comment type="caution">
    <text evidence="2">The sequence shown here is derived from an EMBL/GenBank/DDBJ whole genome shotgun (WGS) entry which is preliminary data.</text>
</comment>
<protein>
    <submittedName>
        <fullName evidence="2">Uncharacterized protein</fullName>
    </submittedName>
</protein>
<proteinExistence type="predicted"/>
<evidence type="ECO:0000256" key="1">
    <source>
        <dbReference type="SAM" id="MobiDB-lite"/>
    </source>
</evidence>
<name>A0AAV4GLL3_9GAST</name>
<evidence type="ECO:0000313" key="3">
    <source>
        <dbReference type="Proteomes" id="UP000762676"/>
    </source>
</evidence>
<dbReference type="EMBL" id="BMAT01001481">
    <property type="protein sequence ID" value="GFR86588.1"/>
    <property type="molecule type" value="Genomic_DNA"/>
</dbReference>